<keyword evidence="3" id="KW-0560">Oxidoreductase</keyword>
<feature type="domain" description="Enoyl reductase (ER)" evidence="5">
    <location>
        <begin position="10"/>
        <end position="332"/>
    </location>
</feature>
<comment type="cofactor">
    <cofactor evidence="4">
        <name>Zn(2+)</name>
        <dbReference type="ChEBI" id="CHEBI:29105"/>
    </cofactor>
</comment>
<comment type="similarity">
    <text evidence="4">Belongs to the zinc-containing alcohol dehydrogenase family.</text>
</comment>
<protein>
    <submittedName>
        <fullName evidence="6">Zinc-binding dehydrogenase</fullName>
    </submittedName>
</protein>
<dbReference type="InterPro" id="IPR036291">
    <property type="entry name" value="NAD(P)-bd_dom_sf"/>
</dbReference>
<accession>A0A558R931</accession>
<reference evidence="6 7" key="1">
    <citation type="submission" date="2019-07" db="EMBL/GenBank/DDBJ databases">
        <title>Sphingomonas solaris sp. nov., isolated from a solar panel from Boston, Massachusetts.</title>
        <authorList>
            <person name="Tanner K."/>
            <person name="Pascual J."/>
            <person name="Mancuso C."/>
            <person name="Pereto J."/>
            <person name="Khalil A."/>
            <person name="Vilanova C."/>
        </authorList>
    </citation>
    <scope>NUCLEOTIDE SEQUENCE [LARGE SCALE GENOMIC DNA]</scope>
    <source>
        <strain evidence="6 7">R4DWN</strain>
    </source>
</reference>
<dbReference type="GO" id="GO:0008270">
    <property type="term" value="F:zinc ion binding"/>
    <property type="evidence" value="ECO:0007669"/>
    <property type="project" value="InterPro"/>
</dbReference>
<gene>
    <name evidence="6" type="ORF">FOY91_06035</name>
</gene>
<dbReference type="InterPro" id="IPR013149">
    <property type="entry name" value="ADH-like_C"/>
</dbReference>
<organism evidence="6 7">
    <name type="scientific">Alterirhizorhabdus solaris</name>
    <dbReference type="NCBI Taxonomy" id="2529389"/>
    <lineage>
        <taxon>Bacteria</taxon>
        <taxon>Pseudomonadati</taxon>
        <taxon>Pseudomonadota</taxon>
        <taxon>Alphaproteobacteria</taxon>
        <taxon>Sphingomonadales</taxon>
        <taxon>Rhizorhabdaceae</taxon>
        <taxon>Alterirhizorhabdus</taxon>
    </lineage>
</organism>
<evidence type="ECO:0000256" key="3">
    <source>
        <dbReference type="ARBA" id="ARBA00023002"/>
    </source>
</evidence>
<dbReference type="OrthoDB" id="9809185at2"/>
<keyword evidence="2 4" id="KW-0862">Zinc</keyword>
<dbReference type="EMBL" id="VNIM01000016">
    <property type="protein sequence ID" value="TVV75848.1"/>
    <property type="molecule type" value="Genomic_DNA"/>
</dbReference>
<dbReference type="PANTHER" id="PTHR43401">
    <property type="entry name" value="L-THREONINE 3-DEHYDROGENASE"/>
    <property type="match status" value="1"/>
</dbReference>
<dbReference type="SMART" id="SM00829">
    <property type="entry name" value="PKS_ER"/>
    <property type="match status" value="1"/>
</dbReference>
<dbReference type="AlphaFoldDB" id="A0A558R931"/>
<dbReference type="Pfam" id="PF08240">
    <property type="entry name" value="ADH_N"/>
    <property type="match status" value="1"/>
</dbReference>
<evidence type="ECO:0000313" key="6">
    <source>
        <dbReference type="EMBL" id="TVV75848.1"/>
    </source>
</evidence>
<comment type="caution">
    <text evidence="6">The sequence shown here is derived from an EMBL/GenBank/DDBJ whole genome shotgun (WGS) entry which is preliminary data.</text>
</comment>
<dbReference type="Proteomes" id="UP000318681">
    <property type="component" value="Unassembled WGS sequence"/>
</dbReference>
<dbReference type="InterPro" id="IPR002328">
    <property type="entry name" value="ADH_Zn_CS"/>
</dbReference>
<dbReference type="SUPFAM" id="SSF50129">
    <property type="entry name" value="GroES-like"/>
    <property type="match status" value="1"/>
</dbReference>
<evidence type="ECO:0000256" key="1">
    <source>
        <dbReference type="ARBA" id="ARBA00022723"/>
    </source>
</evidence>
<dbReference type="PANTHER" id="PTHR43401:SF2">
    <property type="entry name" value="L-THREONINE 3-DEHYDROGENASE"/>
    <property type="match status" value="1"/>
</dbReference>
<dbReference type="Gene3D" id="3.40.50.720">
    <property type="entry name" value="NAD(P)-binding Rossmann-like Domain"/>
    <property type="match status" value="1"/>
</dbReference>
<dbReference type="InterPro" id="IPR011032">
    <property type="entry name" value="GroES-like_sf"/>
</dbReference>
<dbReference type="InterPro" id="IPR020843">
    <property type="entry name" value="ER"/>
</dbReference>
<evidence type="ECO:0000259" key="5">
    <source>
        <dbReference type="SMART" id="SM00829"/>
    </source>
</evidence>
<dbReference type="Gene3D" id="3.90.180.10">
    <property type="entry name" value="Medium-chain alcohol dehydrogenases, catalytic domain"/>
    <property type="match status" value="1"/>
</dbReference>
<evidence type="ECO:0000256" key="2">
    <source>
        <dbReference type="ARBA" id="ARBA00022833"/>
    </source>
</evidence>
<sequence>MRAAIFHGPGTPLTIEDRPLPVPGAGEVLVKVCRCGVCGSDVSMTGDAPFTFAPGPIGHEFAGEIVEAGSGVAALKAGRRVACLASIPCGACAGCRNGNPVFCLAPRRGIGGGFGEYVTIPAAGALALPESLSFGDGALIEPMACGLHALRLARLDPGAHVLVLGAGSMALSIIYWARRFRAGRIVVASRSAHRREIAMAMGADAFHSFADDDPADLASLLGDGPDLVAECVGKAGMLGEAVRYVRPQGTVVSLGMCQKTEPVMPAMLTFKEVRLLFPVAYSVEEFAETARAFDADGVHPEMMVSDVIGLDALPRVLEDMRNGTHAGLKVHVDPGRR</sequence>
<keyword evidence="1 4" id="KW-0479">Metal-binding</keyword>
<dbReference type="GO" id="GO:0016616">
    <property type="term" value="F:oxidoreductase activity, acting on the CH-OH group of donors, NAD or NADP as acceptor"/>
    <property type="evidence" value="ECO:0007669"/>
    <property type="project" value="UniProtKB-ARBA"/>
</dbReference>
<dbReference type="InterPro" id="IPR013154">
    <property type="entry name" value="ADH-like_N"/>
</dbReference>
<proteinExistence type="inferred from homology"/>
<dbReference type="SUPFAM" id="SSF51735">
    <property type="entry name" value="NAD(P)-binding Rossmann-fold domains"/>
    <property type="match status" value="1"/>
</dbReference>
<dbReference type="Pfam" id="PF00107">
    <property type="entry name" value="ADH_zinc_N"/>
    <property type="match status" value="1"/>
</dbReference>
<keyword evidence="7" id="KW-1185">Reference proteome</keyword>
<name>A0A558R931_9SPHN</name>
<dbReference type="PROSITE" id="PS00059">
    <property type="entry name" value="ADH_ZINC"/>
    <property type="match status" value="1"/>
</dbReference>
<evidence type="ECO:0000256" key="4">
    <source>
        <dbReference type="RuleBase" id="RU361277"/>
    </source>
</evidence>
<evidence type="ECO:0000313" key="7">
    <source>
        <dbReference type="Proteomes" id="UP000318681"/>
    </source>
</evidence>
<dbReference type="InterPro" id="IPR050129">
    <property type="entry name" value="Zn_alcohol_dh"/>
</dbReference>